<dbReference type="PANTHER" id="PTHR13024">
    <property type="entry name" value="MICROSOMAL TRIGLYCERIDE TRANSFER PROTEIN, LARGE SUBUNIT"/>
    <property type="match status" value="1"/>
</dbReference>
<gene>
    <name evidence="7" type="ORF">BSL78_21155</name>
</gene>
<comment type="caution">
    <text evidence="7">The sequence shown here is derived from an EMBL/GenBank/DDBJ whole genome shotgun (WGS) entry which is preliminary data.</text>
</comment>
<evidence type="ECO:0000259" key="5">
    <source>
        <dbReference type="Pfam" id="PF01347"/>
    </source>
</evidence>
<evidence type="ECO:0000313" key="7">
    <source>
        <dbReference type="EMBL" id="PIK41987.1"/>
    </source>
</evidence>
<proteinExistence type="predicted"/>
<dbReference type="GO" id="GO:0042157">
    <property type="term" value="P:lipoprotein metabolic process"/>
    <property type="evidence" value="ECO:0007669"/>
    <property type="project" value="TreeGrafter"/>
</dbReference>
<accession>A0A2G8K1V4</accession>
<dbReference type="InterPro" id="IPR011030">
    <property type="entry name" value="Lipovitellin_superhlx_dom"/>
</dbReference>
<dbReference type="GO" id="GO:0005548">
    <property type="term" value="F:phospholipid transporter activity"/>
    <property type="evidence" value="ECO:0007669"/>
    <property type="project" value="InterPro"/>
</dbReference>
<dbReference type="Pfam" id="PF01347">
    <property type="entry name" value="Vitellogenin_N"/>
    <property type="match status" value="1"/>
</dbReference>
<keyword evidence="3" id="KW-0732">Signal</keyword>
<dbReference type="STRING" id="307972.A0A2G8K1V4"/>
<dbReference type="GO" id="GO:0008289">
    <property type="term" value="F:lipid binding"/>
    <property type="evidence" value="ECO:0007669"/>
    <property type="project" value="InterPro"/>
</dbReference>
<dbReference type="Pfam" id="PF19444">
    <property type="entry name" value="MTP_lip_bd"/>
    <property type="match status" value="1"/>
</dbReference>
<feature type="domain" description="Vitellogenin" evidence="5">
    <location>
        <begin position="88"/>
        <end position="360"/>
    </location>
</feature>
<evidence type="ECO:0000256" key="4">
    <source>
        <dbReference type="ARBA" id="ARBA00022824"/>
    </source>
</evidence>
<keyword evidence="8" id="KW-1185">Reference proteome</keyword>
<dbReference type="GO" id="GO:0005794">
    <property type="term" value="C:Golgi apparatus"/>
    <property type="evidence" value="ECO:0007669"/>
    <property type="project" value="TreeGrafter"/>
</dbReference>
<name>A0A2G8K1V4_STIJA</name>
<dbReference type="GO" id="GO:0016323">
    <property type="term" value="C:basolateral plasma membrane"/>
    <property type="evidence" value="ECO:0007669"/>
    <property type="project" value="TreeGrafter"/>
</dbReference>
<dbReference type="Gene3D" id="1.25.10.20">
    <property type="entry name" value="Vitellinogen, superhelical"/>
    <property type="match status" value="1"/>
</dbReference>
<dbReference type="Proteomes" id="UP000230750">
    <property type="component" value="Unassembled WGS sequence"/>
</dbReference>
<organism evidence="7 8">
    <name type="scientific">Stichopus japonicus</name>
    <name type="common">Sea cucumber</name>
    <dbReference type="NCBI Taxonomy" id="307972"/>
    <lineage>
        <taxon>Eukaryota</taxon>
        <taxon>Metazoa</taxon>
        <taxon>Echinodermata</taxon>
        <taxon>Eleutherozoa</taxon>
        <taxon>Echinozoa</taxon>
        <taxon>Holothuroidea</taxon>
        <taxon>Aspidochirotacea</taxon>
        <taxon>Aspidochirotida</taxon>
        <taxon>Stichopodidae</taxon>
        <taxon>Apostichopus</taxon>
    </lineage>
</organism>
<evidence type="ECO:0000256" key="2">
    <source>
        <dbReference type="ARBA" id="ARBA00022448"/>
    </source>
</evidence>
<evidence type="ECO:0000256" key="1">
    <source>
        <dbReference type="ARBA" id="ARBA00004240"/>
    </source>
</evidence>
<sequence length="662" mass="73152">MEEESSTDNSPVLCSSGFSQALAFVSSEAGGQQLAGDNAESVALSQGDYIKQSLRLLLIEQQCGDECQSAADIVEAYHEGLSSDLLAQADSSMSFLEVLASFRSSGKQSLLDVLNNDANQDIIPQLLDVLASTQTSSSWEAAMEILDFSSEESAEMLERFLVVTAFNSHPLELQVSNLMHVIRHIQMYTGNLWKEVKSAVKMFRYLWLSQLELSSRTLCVEEEVCAGQVVQDALGVFTDILSAEEDSVRKLALYALRNAGQPSTLPAIVEMIGQEEDLDVIEVALDIIDVFEEELFTRDIKRQLNNFYHQNHKRYSNVIRASAVFLLLTKKPCKQDVLNIALSLPHLETFELSKFISSKLETLSELDSAAGNVLADTGDSTVFYELDLQMTGSGLLRKSHFDVDLDAVNDSLKILSVNLYSRGLESFFGEDTGDQGNVAAGVSVKLMDIQLRPLTFTSGGGNIMSMAWNLGSADTAISPLHGNVLLHDHSQKLTLQSGVTVNVEVQGCASVDLGGDLDFSLWERTFTTTVFNKGAMSIRGSTTIDVAPFKTGINYGADAMGVVNFVTSVKFASLPPQFCLQMIQDPLQYRNFVNKYEQSENLREPFLQTSLNSSTSKTIRSNCLRRILRLVGRCLDKRIKRKRVGGKEKERPLLKSPWNWTE</sequence>
<feature type="domain" description="MTP large subunit lipid-binding" evidence="6">
    <location>
        <begin position="368"/>
        <end position="599"/>
    </location>
</feature>
<dbReference type="GO" id="GO:0005783">
    <property type="term" value="C:endoplasmic reticulum"/>
    <property type="evidence" value="ECO:0007669"/>
    <property type="project" value="UniProtKB-SubCell"/>
</dbReference>
<keyword evidence="4" id="KW-0256">Endoplasmic reticulum</keyword>
<dbReference type="OrthoDB" id="5865932at2759"/>
<comment type="subcellular location">
    <subcellularLocation>
        <location evidence="1">Endoplasmic reticulum</location>
    </subcellularLocation>
</comment>
<dbReference type="PANTHER" id="PTHR13024:SF0">
    <property type="entry name" value="MICROSOMAL TRIACYLGLYCEROL TRANSFER PROTEIN"/>
    <property type="match status" value="1"/>
</dbReference>
<evidence type="ECO:0000313" key="8">
    <source>
        <dbReference type="Proteomes" id="UP000230750"/>
    </source>
</evidence>
<evidence type="ECO:0000259" key="6">
    <source>
        <dbReference type="Pfam" id="PF19444"/>
    </source>
</evidence>
<protein>
    <submittedName>
        <fullName evidence="7">Putative microsomal triglyceride transfer protein large subunit isoform X2</fullName>
    </submittedName>
</protein>
<dbReference type="SUPFAM" id="SSF48431">
    <property type="entry name" value="Lipovitellin-phosvitin complex, superhelical domain"/>
    <property type="match status" value="1"/>
</dbReference>
<keyword evidence="2" id="KW-0813">Transport</keyword>
<evidence type="ECO:0000256" key="3">
    <source>
        <dbReference type="ARBA" id="ARBA00022729"/>
    </source>
</evidence>
<reference evidence="7 8" key="1">
    <citation type="journal article" date="2017" name="PLoS Biol.">
        <title>The sea cucumber genome provides insights into morphological evolution and visceral regeneration.</title>
        <authorList>
            <person name="Zhang X."/>
            <person name="Sun L."/>
            <person name="Yuan J."/>
            <person name="Sun Y."/>
            <person name="Gao Y."/>
            <person name="Zhang L."/>
            <person name="Li S."/>
            <person name="Dai H."/>
            <person name="Hamel J.F."/>
            <person name="Liu C."/>
            <person name="Yu Y."/>
            <person name="Liu S."/>
            <person name="Lin W."/>
            <person name="Guo K."/>
            <person name="Jin S."/>
            <person name="Xu P."/>
            <person name="Storey K.B."/>
            <person name="Huan P."/>
            <person name="Zhang T."/>
            <person name="Zhou Y."/>
            <person name="Zhang J."/>
            <person name="Lin C."/>
            <person name="Li X."/>
            <person name="Xing L."/>
            <person name="Huo D."/>
            <person name="Sun M."/>
            <person name="Wang L."/>
            <person name="Mercier A."/>
            <person name="Li F."/>
            <person name="Yang H."/>
            <person name="Xiang J."/>
        </authorList>
    </citation>
    <scope>NUCLEOTIDE SEQUENCE [LARGE SCALE GENOMIC DNA]</scope>
    <source>
        <strain evidence="7">Shaxun</strain>
        <tissue evidence="7">Muscle</tissue>
    </source>
</reference>
<dbReference type="InterPro" id="IPR039988">
    <property type="entry name" value="MTTP"/>
</dbReference>
<dbReference type="EMBL" id="MRZV01000970">
    <property type="protein sequence ID" value="PIK41987.1"/>
    <property type="molecule type" value="Genomic_DNA"/>
</dbReference>
<dbReference type="InterPro" id="IPR045811">
    <property type="entry name" value="MTP_lip-bd"/>
</dbReference>
<dbReference type="InterPro" id="IPR001747">
    <property type="entry name" value="Vitellogenin_N"/>
</dbReference>
<dbReference type="AlphaFoldDB" id="A0A2G8K1V4"/>